<dbReference type="GO" id="GO:0008198">
    <property type="term" value="F:ferrous iron binding"/>
    <property type="evidence" value="ECO:0007669"/>
    <property type="project" value="InterPro"/>
</dbReference>
<gene>
    <name evidence="7" type="ORF">COB13_10250</name>
</gene>
<dbReference type="InterPro" id="IPR014436">
    <property type="entry name" value="Extradiol_dOase_DODA"/>
</dbReference>
<comment type="similarity">
    <text evidence="2">Belongs to the DODA-type extradiol aromatic ring-opening dioxygenase family.</text>
</comment>
<evidence type="ECO:0000256" key="4">
    <source>
        <dbReference type="ARBA" id="ARBA00022833"/>
    </source>
</evidence>
<feature type="domain" description="Extradiol ring-cleavage dioxygenase class III enzyme subunit B" evidence="6">
    <location>
        <begin position="6"/>
        <end position="256"/>
    </location>
</feature>
<dbReference type="Gene3D" id="3.40.830.10">
    <property type="entry name" value="LigB-like"/>
    <property type="match status" value="1"/>
</dbReference>
<name>A0A2A4Z0X5_9PROT</name>
<protein>
    <submittedName>
        <fullName evidence="7">Dioxygenase</fullName>
    </submittedName>
</protein>
<keyword evidence="3" id="KW-0479">Metal-binding</keyword>
<proteinExistence type="inferred from homology"/>
<dbReference type="AlphaFoldDB" id="A0A2A4Z0X5"/>
<dbReference type="EMBL" id="NVUS01000012">
    <property type="protein sequence ID" value="PCJ00390.1"/>
    <property type="molecule type" value="Genomic_DNA"/>
</dbReference>
<dbReference type="CDD" id="cd07363">
    <property type="entry name" value="45_DOPA_Dioxygenase"/>
    <property type="match status" value="1"/>
</dbReference>
<organism evidence="7">
    <name type="scientific">OCS116 cluster bacterium</name>
    <dbReference type="NCBI Taxonomy" id="2030921"/>
    <lineage>
        <taxon>Bacteria</taxon>
        <taxon>Pseudomonadati</taxon>
        <taxon>Pseudomonadota</taxon>
        <taxon>Alphaproteobacteria</taxon>
        <taxon>OCS116 cluster</taxon>
    </lineage>
</organism>
<comment type="caution">
    <text evidence="7">The sequence shown here is derived from an EMBL/GenBank/DDBJ whole genome shotgun (WGS) entry which is preliminary data.</text>
</comment>
<dbReference type="GO" id="GO:0008270">
    <property type="term" value="F:zinc ion binding"/>
    <property type="evidence" value="ECO:0007669"/>
    <property type="project" value="InterPro"/>
</dbReference>
<evidence type="ECO:0000256" key="1">
    <source>
        <dbReference type="ARBA" id="ARBA00001947"/>
    </source>
</evidence>
<dbReference type="PANTHER" id="PTHR30096:SF0">
    <property type="entry name" value="4,5-DOPA DIOXYGENASE EXTRADIOL-LIKE PROTEIN"/>
    <property type="match status" value="1"/>
</dbReference>
<keyword evidence="4" id="KW-0862">Zinc</keyword>
<reference evidence="7" key="2">
    <citation type="journal article" date="2018" name="ISME J.">
        <title>A dynamic microbial community with high functional redundancy inhabits the cold, oxic subseafloor aquifer.</title>
        <authorList>
            <person name="Tully B.J."/>
            <person name="Wheat C.G."/>
            <person name="Glazer B.T."/>
            <person name="Huber J.A."/>
        </authorList>
    </citation>
    <scope>NUCLEOTIDE SEQUENCE</scope>
    <source>
        <strain evidence="7">NORP83</strain>
    </source>
</reference>
<dbReference type="PANTHER" id="PTHR30096">
    <property type="entry name" value="4,5-DOPA DIOXYGENASE EXTRADIOL-LIKE PROTEIN"/>
    <property type="match status" value="1"/>
</dbReference>
<evidence type="ECO:0000259" key="6">
    <source>
        <dbReference type="Pfam" id="PF02900"/>
    </source>
</evidence>
<reference key="1">
    <citation type="submission" date="2017-08" db="EMBL/GenBank/DDBJ databases">
        <title>A dynamic microbial community with high functional redundancy inhabits the cold, oxic subseafloor aquifer.</title>
        <authorList>
            <person name="Tully B.J."/>
            <person name="Wheat C.G."/>
            <person name="Glazer B.T."/>
            <person name="Huber J.A."/>
        </authorList>
    </citation>
    <scope>NUCLEOTIDE SEQUENCE [LARGE SCALE GENOMIC DNA]</scope>
</reference>
<evidence type="ECO:0000256" key="3">
    <source>
        <dbReference type="ARBA" id="ARBA00022723"/>
    </source>
</evidence>
<evidence type="ECO:0000313" key="7">
    <source>
        <dbReference type="EMBL" id="PCJ00390.1"/>
    </source>
</evidence>
<accession>A0A2A4Z0X5</accession>
<sequence>MSKMPALFIPHGGGPCFFMDNDPADLWDDMENYLRGCIDNLAERPKAILIISGHWEEDVITIQSNPNPPMLFDYGGFPPHTYELNFPAETSQPLISCIVELLNQNNIENKLDDQRGYDHGTFIPLLVALPKADIPVVQVSMRSDMNPEAHIKLGEALQPLRDEGILIVGSGMSFHNLRNMFAQMQQPKPKDFVIQEAQKFHNWLTNATTNSDPKKRNQLLANWSSAPMAKYAHPREEHLMPLHVIAGAAGQNIGKQVLDDLVLGTPQSAFQFD</sequence>
<evidence type="ECO:0000256" key="2">
    <source>
        <dbReference type="ARBA" id="ARBA00007581"/>
    </source>
</evidence>
<dbReference type="InterPro" id="IPR004183">
    <property type="entry name" value="Xdiol_dOase_suB"/>
</dbReference>
<dbReference type="PIRSF" id="PIRSF006157">
    <property type="entry name" value="Doxgns_DODA"/>
    <property type="match status" value="1"/>
</dbReference>
<dbReference type="GO" id="GO:0016702">
    <property type="term" value="F:oxidoreductase activity, acting on single donors with incorporation of molecular oxygen, incorporation of two atoms of oxygen"/>
    <property type="evidence" value="ECO:0007669"/>
    <property type="project" value="UniProtKB-ARBA"/>
</dbReference>
<dbReference type="SUPFAM" id="SSF53213">
    <property type="entry name" value="LigB-like"/>
    <property type="match status" value="1"/>
</dbReference>
<dbReference type="Pfam" id="PF02900">
    <property type="entry name" value="LigB"/>
    <property type="match status" value="1"/>
</dbReference>
<keyword evidence="7" id="KW-0223">Dioxygenase</keyword>
<evidence type="ECO:0000256" key="5">
    <source>
        <dbReference type="ARBA" id="ARBA00023002"/>
    </source>
</evidence>
<comment type="cofactor">
    <cofactor evidence="1">
        <name>Zn(2+)</name>
        <dbReference type="ChEBI" id="CHEBI:29105"/>
    </cofactor>
</comment>
<keyword evidence="5" id="KW-0560">Oxidoreductase</keyword>